<dbReference type="EMBL" id="VOSL01000146">
    <property type="protein sequence ID" value="TXD31698.1"/>
    <property type="molecule type" value="Genomic_DNA"/>
</dbReference>
<comment type="caution">
    <text evidence="1">The sequence shown here is derived from an EMBL/GenBank/DDBJ whole genome shotgun (WGS) entry which is preliminary data.</text>
</comment>
<dbReference type="Proteomes" id="UP000321046">
    <property type="component" value="Unassembled WGS sequence"/>
</dbReference>
<reference evidence="1 2" key="1">
    <citation type="submission" date="2019-08" db="EMBL/GenBank/DDBJ databases">
        <title>Bradymonadales sp. TMQ2.</title>
        <authorList>
            <person name="Liang Q."/>
        </authorList>
    </citation>
    <scope>NUCLEOTIDE SEQUENCE [LARGE SCALE GENOMIC DNA]</scope>
    <source>
        <strain evidence="1 2">TMQ2</strain>
    </source>
</reference>
<dbReference type="OrthoDB" id="9817406at2"/>
<protein>
    <submittedName>
        <fullName evidence="1">Uncharacterized protein</fullName>
    </submittedName>
</protein>
<dbReference type="RefSeq" id="WP_146977396.1">
    <property type="nucleotide sequence ID" value="NZ_VOSL01000146.1"/>
</dbReference>
<gene>
    <name evidence="1" type="ORF">FRC96_20540</name>
</gene>
<organism evidence="1 2">
    <name type="scientific">Lujinxingia vulgaris</name>
    <dbReference type="NCBI Taxonomy" id="2600176"/>
    <lineage>
        <taxon>Bacteria</taxon>
        <taxon>Deltaproteobacteria</taxon>
        <taxon>Bradymonadales</taxon>
        <taxon>Lujinxingiaceae</taxon>
        <taxon>Lujinxingia</taxon>
    </lineage>
</organism>
<dbReference type="AlphaFoldDB" id="A0A5C6WTU8"/>
<accession>A0A5C6WTU8</accession>
<proteinExistence type="predicted"/>
<name>A0A5C6WTU8_9DELT</name>
<evidence type="ECO:0000313" key="1">
    <source>
        <dbReference type="EMBL" id="TXD31698.1"/>
    </source>
</evidence>
<sequence length="360" mass="39891">MIRSVAQASESQCRTVSTLIPLDNLSNWQDNFKTPPWRTVKTDGQPGIDYRVYIDVDALNGGVIPTAPGQGHYTSLEHYLDTLSDLVGVDVHNNSYFLTTVGSSLKTDANGLPLTSSTGVFVYDALSDEKGQIYIDGVNVTKQLHHPERFHSYAIDYAKLNAAQTATVNALNTNIGVALNLQQSSQLNLWPATEWVDGIELVPQSGKWRAYLNMFHGEWNANNEGLPPQSWSDIYWPGESYSQIKDVVDCYVPNAYPCTYTVISLTPFMAERVCSPADELTLDMKVFRDGGTYPRIGREIANLEDVSAIDVGYYSVPNSRTPNGNSQACATGDAVFKYSPWEFDSERVKTDNVTYGHCDL</sequence>
<evidence type="ECO:0000313" key="2">
    <source>
        <dbReference type="Proteomes" id="UP000321046"/>
    </source>
</evidence>